<feature type="coiled-coil region" evidence="1">
    <location>
        <begin position="2026"/>
        <end position="2067"/>
    </location>
</feature>
<feature type="coiled-coil region" evidence="1">
    <location>
        <begin position="1454"/>
        <end position="1667"/>
    </location>
</feature>
<dbReference type="SUPFAM" id="SSF57997">
    <property type="entry name" value="Tropomyosin"/>
    <property type="match status" value="2"/>
</dbReference>
<feature type="compositionally biased region" description="Basic and acidic residues" evidence="2">
    <location>
        <begin position="295"/>
        <end position="309"/>
    </location>
</feature>
<feature type="coiled-coil region" evidence="1">
    <location>
        <begin position="563"/>
        <end position="647"/>
    </location>
</feature>
<evidence type="ECO:0000256" key="2">
    <source>
        <dbReference type="SAM" id="MobiDB-lite"/>
    </source>
</evidence>
<dbReference type="Proteomes" id="UP000749559">
    <property type="component" value="Unassembled WGS sequence"/>
</dbReference>
<feature type="coiled-coil region" evidence="1">
    <location>
        <begin position="1718"/>
        <end position="1808"/>
    </location>
</feature>
<gene>
    <name evidence="3" type="ORF">OFUS_LOCUS21578</name>
</gene>
<evidence type="ECO:0000256" key="1">
    <source>
        <dbReference type="SAM" id="Coils"/>
    </source>
</evidence>
<feature type="region of interest" description="Disordered" evidence="2">
    <location>
        <begin position="116"/>
        <end position="209"/>
    </location>
</feature>
<evidence type="ECO:0000313" key="3">
    <source>
        <dbReference type="EMBL" id="CAH1797252.1"/>
    </source>
</evidence>
<protein>
    <submittedName>
        <fullName evidence="3">Uncharacterized protein</fullName>
    </submittedName>
</protein>
<proteinExistence type="predicted"/>
<feature type="coiled-coil region" evidence="1">
    <location>
        <begin position="714"/>
        <end position="1214"/>
    </location>
</feature>
<feature type="compositionally biased region" description="Basic and acidic residues" evidence="2">
    <location>
        <begin position="1348"/>
        <end position="1368"/>
    </location>
</feature>
<reference evidence="3" key="1">
    <citation type="submission" date="2022-03" db="EMBL/GenBank/DDBJ databases">
        <authorList>
            <person name="Martin C."/>
        </authorList>
    </citation>
    <scope>NUCLEOTIDE SEQUENCE</scope>
</reference>
<evidence type="ECO:0000313" key="4">
    <source>
        <dbReference type="Proteomes" id="UP000749559"/>
    </source>
</evidence>
<feature type="compositionally biased region" description="Polar residues" evidence="2">
    <location>
        <begin position="69"/>
        <end position="82"/>
    </location>
</feature>
<feature type="compositionally biased region" description="Low complexity" evidence="2">
    <location>
        <begin position="116"/>
        <end position="146"/>
    </location>
</feature>
<comment type="caution">
    <text evidence="3">The sequence shown here is derived from an EMBL/GenBank/DDBJ whole genome shotgun (WGS) entry which is preliminary data.</text>
</comment>
<dbReference type="OrthoDB" id="6287438at2759"/>
<feature type="compositionally biased region" description="Polar residues" evidence="2">
    <location>
        <begin position="345"/>
        <end position="359"/>
    </location>
</feature>
<feature type="region of interest" description="Disordered" evidence="2">
    <location>
        <begin position="61"/>
        <end position="92"/>
    </location>
</feature>
<keyword evidence="1" id="KW-0175">Coiled coil</keyword>
<feature type="region of interest" description="Disordered" evidence="2">
    <location>
        <begin position="1347"/>
        <end position="1368"/>
    </location>
</feature>
<dbReference type="PANTHER" id="PTHR23159">
    <property type="entry name" value="CENTROSOMAL PROTEIN 2"/>
    <property type="match status" value="1"/>
</dbReference>
<sequence length="2174" mass="248087">MTGSRLFSKEGATTISKVKNISAVQCSNFNDKIEISLWLKIDTINLSQYWINRIVMKPPKSGIILRPTPSGTSIDSRTSVDSQDIPLTRPRKSRSTINLNAAALLTESDIAIINGSSDADSSDGGISKKVQKSSDSSTASSSGSDSPQAKIDPRKSMSTINLPLQSDSDIGTSEGDSASSMDKDQSGSSGSSISTEFVPIPLKSDTQEVKPRKSFSTLNLMHPTLTDSDIALLNSESPEISSEISLNSKASASETSLNQHSIDDLAMGKPTGALALKKSRSSTIHKYGLPKKDTSIVLDGRDRHSRDTTFNRGPMNGGPSPRQSISDASMSSYRGMSPDPDQHSRSSTPASFRSTSTRRAGSGTPDIRSFLIEKRLNEEVIESQLRKLQVENSSLTTENKLLKEKYNRAQSKISSLESHLLNAQSEASHIQDSLSHEVTEFKRHSRSESEKERQNLDRRVAALTVETERLRFESTSLERQLEAAKKAADTVRSVSDKARVIDVYKIEVESLKEEIKKVKLLLQQCEGDRQIEVEHRKESAQQVIKLAEMKNLLQQQVEMNGSHMAAEKQVRSLEKRLKITEERLHQERADRAGKLSQLEDKLINENARLQVAEKESKRQLLREKDRTKNLEHKIKHLKDECDRLMEEVPDRRSPGLLSIYGSAENGYKGRWSSIVHDNRKVSEQYEMIKDTLQRDEGIKPSKEQDIVVCMWVRKQQAVKALTEVENQLKELGIERNIKDNLKKLGTDKASMESRLAQLQEALDDNTQAKVELEKTYSSKIGGIIEEKHQLSAMVKNLEDKLRGLQVENDSLKHSVVSGSGRSTPKGVNSSGHYEVQIEKLTNDNRTLTADLHQQIRNIKLLEGELETVKSQLAAKHQSLEEALDELDKATNRRLTDDDVNDQRQIRIDHLTAECQGLRAEAKLWQDKCSNAKLEQSQLEERLEILTTKIRSYEEKIRKESSSFGSFESQKLELENEVHEKEIHISKVTAQYKETEDELQRAKHKLLLEQEASAQLAEEMENLQTDLRQGARVVERLQGTEQTYKTEIMSLKENLDAANRDLTQRTSEIQLLNIELNRHKELVTKYQHDLDQKESMIQKQRQELLSEGRRSTEAYSDHRVRQEHLGELERKIQALEADKSTLQHELSKTNPNIERVVRENAELMGQMRELKQHLVGEQANICQLNKDKDDIHQKLQMAIEERESYKREKEILEVDLAKRQATMGETLCKLELDSKKARVDYEANYKNLSADGKRLASELETTKRLLEAKEREIDFLNDTIGRQKQESESLNRKIELLHDENAQNRNDLEKITNDLTTKMKELGSAKDVNQQLIRERSELQFVKSQLESEVNKEKNELNKSRDEYDSTHRKLENEQETLKTTEKLLHEKETQVVALTTELTHVNKHAATLETECDTLKQRCEKLHDDMLNLTNVNTALEHKLSVEKSSLTEERTNVGVTKDSLNECQQKLDNLRQEYEILASSLDMEKKSVASLKDKCQVEEATQMKLEERFRGVQVENETLRAQLKATREQNDQLKKDKQNLNSDMQEIVGKLSEKESLVNQLQEKCNHTVESVQREYALEKTHITKEKESVEERCCRLETEKQELNENIKQKDTQLEAFGRTLRELEEETKSRESLETKTQTLQSDIKECQEVINNLRTENVTLLEREKHLMDCQENDKETITDLRAQIVNQQDVVEEKLSTLRMELTSTGSKWDGEKSELRDKLNKATAELKANEVALSSLRDTKEHFHTTNKSLEKTLDALKVELNEANTNWKLSEQRVDTLKTQLDELRIKKLEDEEKIASLKTSIAKQESDLNVEREASRKLQEVHRELEGTCSAQESHSQVLQDQISAMQGELSNLKQKLTTQKQTLTSKNRSISLELKQHSDAFEKDRNKLLLQAQQLSVDLEQAREQVAKKNRENLKLHEEVLAIEERMRETCTELKQYRDSLQVERDTQEQLNKKNQELEMEVNRLKLAMMSKHEDDLDSSDLASKADVSRMLTEITLQLRNQMNGTQGTDSVDSKLIEQYKAKISELESKLASETAMLDVMRRQLQQVDDDNTRLRQQLLSKRKINTGSDSNKRSRSRMEEIGEIIMRSQSRAAAMLSAGQFTIDGDPLQTMTPSRDFNASLPMFASPNLEAQMNDFNGSLPFTSNNMFRPLHTATPTSGQKPAN</sequence>
<feature type="region of interest" description="Disordered" evidence="2">
    <location>
        <begin position="295"/>
        <end position="365"/>
    </location>
</feature>
<feature type="region of interest" description="Disordered" evidence="2">
    <location>
        <begin position="437"/>
        <end position="456"/>
    </location>
</feature>
<keyword evidence="4" id="KW-1185">Reference proteome</keyword>
<organism evidence="3 4">
    <name type="scientific">Owenia fusiformis</name>
    <name type="common">Polychaete worm</name>
    <dbReference type="NCBI Taxonomy" id="6347"/>
    <lineage>
        <taxon>Eukaryota</taxon>
        <taxon>Metazoa</taxon>
        <taxon>Spiralia</taxon>
        <taxon>Lophotrochozoa</taxon>
        <taxon>Annelida</taxon>
        <taxon>Polychaeta</taxon>
        <taxon>Sedentaria</taxon>
        <taxon>Canalipalpata</taxon>
        <taxon>Sabellida</taxon>
        <taxon>Oweniida</taxon>
        <taxon>Oweniidae</taxon>
        <taxon>Owenia</taxon>
    </lineage>
</organism>
<feature type="compositionally biased region" description="Polar residues" evidence="2">
    <location>
        <begin position="321"/>
        <end position="334"/>
    </location>
</feature>
<accession>A0A8S4PUT3</accession>
<dbReference type="EMBL" id="CAIIXF020000010">
    <property type="protein sequence ID" value="CAH1797252.1"/>
    <property type="molecule type" value="Genomic_DNA"/>
</dbReference>
<feature type="coiled-coil region" evidence="1">
    <location>
        <begin position="1844"/>
        <end position="1984"/>
    </location>
</feature>
<dbReference type="PANTHER" id="PTHR23159:SF60">
    <property type="entry name" value="SPINDLE ASSEMBLY ABNORMAL PROTEIN 4"/>
    <property type="match status" value="1"/>
</dbReference>
<name>A0A8S4PUT3_OWEFU</name>
<feature type="compositionally biased region" description="Polar residues" evidence="2">
    <location>
        <begin position="156"/>
        <end position="176"/>
    </location>
</feature>